<protein>
    <submittedName>
        <fullName evidence="2 3">FHA domain</fullName>
    </submittedName>
</protein>
<feature type="domain" description="FHA" evidence="1">
    <location>
        <begin position="23"/>
        <end position="72"/>
    </location>
</feature>
<evidence type="ECO:0000313" key="3">
    <source>
        <dbReference type="EMBL" id="KRT57350.1"/>
    </source>
</evidence>
<name>A0A0T5YZE5_9GAMM</name>
<proteinExistence type="predicted"/>
<evidence type="ECO:0000313" key="5">
    <source>
        <dbReference type="Proteomes" id="UP000051634"/>
    </source>
</evidence>
<reference evidence="4 5" key="1">
    <citation type="submission" date="2015-11" db="EMBL/GenBank/DDBJ databases">
        <title>The genome of Candidatus Endoriftia persephone in Ridgeia piscesae and population structure of the North Eastern Pacific vestimentiferan symbionts.</title>
        <authorList>
            <person name="Perez M."/>
            <person name="Juniper K.S."/>
        </authorList>
    </citation>
    <scope>NUCLEOTIDE SEQUENCE [LARGE SCALE GENOMIC DNA]</scope>
    <source>
        <strain evidence="3">Ind10</strain>
        <strain evidence="2">Ind11</strain>
    </source>
</reference>
<dbReference type="STRING" id="54398.Ga0074115_1306"/>
<dbReference type="CDD" id="cd00060">
    <property type="entry name" value="FHA"/>
    <property type="match status" value="1"/>
</dbReference>
<dbReference type="EMBL" id="LMXI01000560">
    <property type="protein sequence ID" value="KRT57350.1"/>
    <property type="molecule type" value="Genomic_DNA"/>
</dbReference>
<dbReference type="SUPFAM" id="SSF49879">
    <property type="entry name" value="SMAD/FHA domain"/>
    <property type="match status" value="2"/>
</dbReference>
<dbReference type="EMBL" id="LDXT01000067">
    <property type="protein sequence ID" value="KRT56023.1"/>
    <property type="molecule type" value="Genomic_DNA"/>
</dbReference>
<dbReference type="PROSITE" id="PS50006">
    <property type="entry name" value="FHA_DOMAIN"/>
    <property type="match status" value="1"/>
</dbReference>
<dbReference type="InterPro" id="IPR008984">
    <property type="entry name" value="SMAD_FHA_dom_sf"/>
</dbReference>
<gene>
    <name evidence="2" type="ORF">Ga0074115_1306</name>
    <name evidence="3" type="ORF">Ga0076813_113423</name>
</gene>
<dbReference type="AlphaFoldDB" id="A0A0T5YZE5"/>
<dbReference type="SMART" id="SM00240">
    <property type="entry name" value="FHA"/>
    <property type="match status" value="1"/>
</dbReference>
<dbReference type="RefSeq" id="WP_057955724.1">
    <property type="nucleotide sequence ID" value="NZ_KQ556889.1"/>
</dbReference>
<dbReference type="OrthoDB" id="151099at2"/>
<dbReference type="InterPro" id="IPR050923">
    <property type="entry name" value="Cell_Proc_Reg/RNA_Proc"/>
</dbReference>
<dbReference type="Proteomes" id="UP000051634">
    <property type="component" value="Unassembled WGS sequence"/>
</dbReference>
<organism evidence="2 5">
    <name type="scientific">endosymbiont of Ridgeia piscesae</name>
    <dbReference type="NCBI Taxonomy" id="54398"/>
    <lineage>
        <taxon>Bacteria</taxon>
        <taxon>Pseudomonadati</taxon>
        <taxon>Pseudomonadota</taxon>
        <taxon>Gammaproteobacteria</taxon>
        <taxon>sulfur-oxidizing symbionts</taxon>
    </lineage>
</organism>
<evidence type="ECO:0000313" key="2">
    <source>
        <dbReference type="EMBL" id="KRT56023.1"/>
    </source>
</evidence>
<comment type="caution">
    <text evidence="2">The sequence shown here is derived from an EMBL/GenBank/DDBJ whole genome shotgun (WGS) entry which is preliminary data.</text>
</comment>
<dbReference type="InterPro" id="IPR000253">
    <property type="entry name" value="FHA_dom"/>
</dbReference>
<evidence type="ECO:0000313" key="4">
    <source>
        <dbReference type="Proteomes" id="UP000051276"/>
    </source>
</evidence>
<sequence>MEKLVMIDKGRVLKEVDLSGKRVMIGRDPMSDVCLNDTSVSRHHAAVVRIFNEYFLEDLRSTNGTKLNGHEIRKHFLKHGDRINLGVFEFEFQVGEDRAQEPELDRTVVLHPADQRRPAAVEKPAHQALAAHVLYLDGPERGKQQALQDQFFTIGKPGSDLALINRRHRNYVLLKLAGDTLPKVNGTLVRAGGHELQDGDLVEFAEHRLRFFASPVNSGAA</sequence>
<dbReference type="Pfam" id="PF00498">
    <property type="entry name" value="FHA"/>
    <property type="match status" value="1"/>
</dbReference>
<evidence type="ECO:0000259" key="1">
    <source>
        <dbReference type="PROSITE" id="PS50006"/>
    </source>
</evidence>
<dbReference type="Proteomes" id="UP000051276">
    <property type="component" value="Unassembled WGS sequence"/>
</dbReference>
<dbReference type="PANTHER" id="PTHR23308">
    <property type="entry name" value="NUCLEAR INHIBITOR OF PROTEIN PHOSPHATASE-1"/>
    <property type="match status" value="1"/>
</dbReference>
<keyword evidence="5" id="KW-1185">Reference proteome</keyword>
<accession>A0A0T5YZE5</accession>
<dbReference type="Gene3D" id="2.60.200.20">
    <property type="match status" value="1"/>
</dbReference>